<reference evidence="2 3" key="1">
    <citation type="journal article" date="2019" name="Int. J. Syst. Evol. Microbiol.">
        <title>The Global Catalogue of Microorganisms (GCM) 10K type strain sequencing project: providing services to taxonomists for standard genome sequencing and annotation.</title>
        <authorList>
            <consortium name="The Broad Institute Genomics Platform"/>
            <consortium name="The Broad Institute Genome Sequencing Center for Infectious Disease"/>
            <person name="Wu L."/>
            <person name="Ma J."/>
        </authorList>
    </citation>
    <scope>NUCLEOTIDE SEQUENCE [LARGE SCALE GENOMIC DNA]</scope>
    <source>
        <strain evidence="2 3">LMG 29247</strain>
    </source>
</reference>
<dbReference type="EMBL" id="JBHSWV010000107">
    <property type="protein sequence ID" value="MFC6764891.1"/>
    <property type="molecule type" value="Genomic_DNA"/>
</dbReference>
<sequence>MTTDGIYTAVVDRFEDDLAVVLLEDDGETVDQAVLDTERLPEDGRHVGAVVSVELEDDEVIDITYEERETVDRSEQAQQRFDELSRRPPSTEDESDTS</sequence>
<dbReference type="RefSeq" id="WP_273737943.1">
    <property type="nucleotide sequence ID" value="NZ_JAQIVI010000107.1"/>
</dbReference>
<dbReference type="Proteomes" id="UP001596383">
    <property type="component" value="Unassembled WGS sequence"/>
</dbReference>
<accession>A0ABD5SND0</accession>
<protein>
    <submittedName>
        <fullName evidence="2">DUF3006 domain-containing protein</fullName>
    </submittedName>
</protein>
<dbReference type="InterPro" id="IPR021377">
    <property type="entry name" value="DUF3006"/>
</dbReference>
<organism evidence="2 3">
    <name type="scientific">Natrinema soli</name>
    <dbReference type="NCBI Taxonomy" id="1930624"/>
    <lineage>
        <taxon>Archaea</taxon>
        <taxon>Methanobacteriati</taxon>
        <taxon>Methanobacteriota</taxon>
        <taxon>Stenosarchaea group</taxon>
        <taxon>Halobacteria</taxon>
        <taxon>Halobacteriales</taxon>
        <taxon>Natrialbaceae</taxon>
        <taxon>Natrinema</taxon>
    </lineage>
</organism>
<feature type="region of interest" description="Disordered" evidence="1">
    <location>
        <begin position="67"/>
        <end position="98"/>
    </location>
</feature>
<evidence type="ECO:0000313" key="2">
    <source>
        <dbReference type="EMBL" id="MFC6764891.1"/>
    </source>
</evidence>
<feature type="compositionally biased region" description="Basic and acidic residues" evidence="1">
    <location>
        <begin position="67"/>
        <end position="90"/>
    </location>
</feature>
<name>A0ABD5SND0_9EURY</name>
<dbReference type="AlphaFoldDB" id="A0ABD5SND0"/>
<evidence type="ECO:0000313" key="3">
    <source>
        <dbReference type="Proteomes" id="UP001596383"/>
    </source>
</evidence>
<dbReference type="Pfam" id="PF11213">
    <property type="entry name" value="DUF3006"/>
    <property type="match status" value="1"/>
</dbReference>
<comment type="caution">
    <text evidence="2">The sequence shown here is derived from an EMBL/GenBank/DDBJ whole genome shotgun (WGS) entry which is preliminary data.</text>
</comment>
<proteinExistence type="predicted"/>
<gene>
    <name evidence="2" type="ORF">ACFQE6_07680</name>
</gene>
<evidence type="ECO:0000256" key="1">
    <source>
        <dbReference type="SAM" id="MobiDB-lite"/>
    </source>
</evidence>
<keyword evidence="3" id="KW-1185">Reference proteome</keyword>